<sequence length="90" mass="10188">MLSETKTHIVMTSIQETYTYNMHDEDINNVSHTSKLAITQEMDIDISLPTQSQLNPITPPTHAKSTPKGKNKKKNKNKKVYVIDPDFADS</sequence>
<evidence type="ECO:0000313" key="2">
    <source>
        <dbReference type="EMBL" id="GES73616.1"/>
    </source>
</evidence>
<protein>
    <submittedName>
        <fullName evidence="2">Uncharacterized protein</fullName>
    </submittedName>
</protein>
<reference evidence="2" key="1">
    <citation type="submission" date="2019-10" db="EMBL/GenBank/DDBJ databases">
        <title>Conservation and host-specific expression of non-tandemly repeated heterogenous ribosome RNA gene in arbuscular mycorrhizal fungi.</title>
        <authorList>
            <person name="Maeda T."/>
            <person name="Kobayashi Y."/>
            <person name="Nakagawa T."/>
            <person name="Ezawa T."/>
            <person name="Yamaguchi K."/>
            <person name="Bino T."/>
            <person name="Nishimoto Y."/>
            <person name="Shigenobu S."/>
            <person name="Kawaguchi M."/>
        </authorList>
    </citation>
    <scope>NUCLEOTIDE SEQUENCE</scope>
    <source>
        <strain evidence="2">HR1</strain>
    </source>
</reference>
<evidence type="ECO:0000313" key="3">
    <source>
        <dbReference type="Proteomes" id="UP000615446"/>
    </source>
</evidence>
<dbReference type="EMBL" id="BLAL01000009">
    <property type="protein sequence ID" value="GES73616.1"/>
    <property type="molecule type" value="Genomic_DNA"/>
</dbReference>
<feature type="compositionally biased region" description="Basic residues" evidence="1">
    <location>
        <begin position="65"/>
        <end position="79"/>
    </location>
</feature>
<dbReference type="AlphaFoldDB" id="A0A8H3KSZ3"/>
<accession>A0A8H3KSZ3</accession>
<name>A0A8H3KSZ3_9GLOM</name>
<organism evidence="2 3">
    <name type="scientific">Rhizophagus clarus</name>
    <dbReference type="NCBI Taxonomy" id="94130"/>
    <lineage>
        <taxon>Eukaryota</taxon>
        <taxon>Fungi</taxon>
        <taxon>Fungi incertae sedis</taxon>
        <taxon>Mucoromycota</taxon>
        <taxon>Glomeromycotina</taxon>
        <taxon>Glomeromycetes</taxon>
        <taxon>Glomerales</taxon>
        <taxon>Glomeraceae</taxon>
        <taxon>Rhizophagus</taxon>
    </lineage>
</organism>
<comment type="caution">
    <text evidence="2">The sequence shown here is derived from an EMBL/GenBank/DDBJ whole genome shotgun (WGS) entry which is preliminary data.</text>
</comment>
<dbReference type="Proteomes" id="UP000615446">
    <property type="component" value="Unassembled WGS sequence"/>
</dbReference>
<feature type="region of interest" description="Disordered" evidence="1">
    <location>
        <begin position="49"/>
        <end position="90"/>
    </location>
</feature>
<evidence type="ECO:0000256" key="1">
    <source>
        <dbReference type="SAM" id="MobiDB-lite"/>
    </source>
</evidence>
<gene>
    <name evidence="2" type="ORF">RCL2_000113900</name>
</gene>
<proteinExistence type="predicted"/>